<dbReference type="GeneID" id="85328630"/>
<feature type="compositionally biased region" description="Polar residues" evidence="1">
    <location>
        <begin position="244"/>
        <end position="257"/>
    </location>
</feature>
<name>A0AA40AK21_9PEZI</name>
<feature type="compositionally biased region" description="Polar residues" evidence="1">
    <location>
        <begin position="179"/>
        <end position="193"/>
    </location>
</feature>
<evidence type="ECO:0000313" key="2">
    <source>
        <dbReference type="EMBL" id="KAK0717222.1"/>
    </source>
</evidence>
<dbReference type="EMBL" id="JAUIRO010000004">
    <property type="protein sequence ID" value="KAK0717222.1"/>
    <property type="molecule type" value="Genomic_DNA"/>
</dbReference>
<proteinExistence type="predicted"/>
<evidence type="ECO:0000313" key="3">
    <source>
        <dbReference type="Proteomes" id="UP001172101"/>
    </source>
</evidence>
<reference evidence="2" key="1">
    <citation type="submission" date="2023-06" db="EMBL/GenBank/DDBJ databases">
        <title>Genome-scale phylogeny and comparative genomics of the fungal order Sordariales.</title>
        <authorList>
            <consortium name="Lawrence Berkeley National Laboratory"/>
            <person name="Hensen N."/>
            <person name="Bonometti L."/>
            <person name="Westerberg I."/>
            <person name="Brannstrom I.O."/>
            <person name="Guillou S."/>
            <person name="Cros-Aarteil S."/>
            <person name="Calhoun S."/>
            <person name="Haridas S."/>
            <person name="Kuo A."/>
            <person name="Mondo S."/>
            <person name="Pangilinan J."/>
            <person name="Riley R."/>
            <person name="LaButti K."/>
            <person name="Andreopoulos B."/>
            <person name="Lipzen A."/>
            <person name="Chen C."/>
            <person name="Yanf M."/>
            <person name="Daum C."/>
            <person name="Ng V."/>
            <person name="Clum A."/>
            <person name="Steindorff A."/>
            <person name="Ohm R."/>
            <person name="Martin F."/>
            <person name="Silar P."/>
            <person name="Natvig D."/>
            <person name="Lalanne C."/>
            <person name="Gautier V."/>
            <person name="Ament-velasquez S.L."/>
            <person name="Kruys A."/>
            <person name="Hutchinson M.I."/>
            <person name="Powell A.J."/>
            <person name="Barry K."/>
            <person name="Miller A.N."/>
            <person name="Grigoriev I.V."/>
            <person name="Debuchy R."/>
            <person name="Gladieux P."/>
            <person name="Thoren M.H."/>
            <person name="Johannesson H."/>
        </authorList>
    </citation>
    <scope>NUCLEOTIDE SEQUENCE</scope>
    <source>
        <strain evidence="2">SMH2392-1A</strain>
    </source>
</reference>
<organism evidence="2 3">
    <name type="scientific">Lasiosphaeria miniovina</name>
    <dbReference type="NCBI Taxonomy" id="1954250"/>
    <lineage>
        <taxon>Eukaryota</taxon>
        <taxon>Fungi</taxon>
        <taxon>Dikarya</taxon>
        <taxon>Ascomycota</taxon>
        <taxon>Pezizomycotina</taxon>
        <taxon>Sordariomycetes</taxon>
        <taxon>Sordariomycetidae</taxon>
        <taxon>Sordariales</taxon>
        <taxon>Lasiosphaeriaceae</taxon>
        <taxon>Lasiosphaeria</taxon>
    </lineage>
</organism>
<evidence type="ECO:0000256" key="1">
    <source>
        <dbReference type="SAM" id="MobiDB-lite"/>
    </source>
</evidence>
<dbReference type="AlphaFoldDB" id="A0AA40AK21"/>
<sequence length="553" mass="58625">MPYGYPAGQFGPQGQQPPQWPQNGATGPGGPIPGQQMMYQRPDPAIEPASATQTSHSGSLHAPSPAPQAQAQSQTQPPVQAAPPSLTSAFSPQQAQAPPRQQPANEQVFVRAPSSADRLPQQAQPPLAPTNFGASENLPKSSGPALTLQATQGAYSVSRSPGHSAQSSVSGSRPEPARLTTTLSQDRNISPTPQLRYPGQPPADFGSARNPAISNPPSPSQTRGLGPGQQQGQLQSNLGLVPQRQPSAVSQISTQPGGASPPQGSEVVASPISHASLTGQSPITAPSPHVTPERTVSPEPPAQQQAGPKPSILVQDYRRAVSPEPPSQLLAPPNSGLEQRLLQRVDEDNIYDATPRHSVQPPLPLQQLRRDDIPSQINSFGRRAPPGSTAEPKTAGLSHDVVGARSSRETNNHKPSENIIISAADDAAARPPISPASSGPQDNDRETAFARGGENGIIMPSSSSREAEQQQQQQQQQPPQKSTLVDFVEEAKRKALLREQEEKIPVFPTEPDMDFAAAAAAKKKEQEELPQMTATSYPGQEWNPYGDGLEEWE</sequence>
<protein>
    <submittedName>
        <fullName evidence="2">Uncharacterized protein</fullName>
    </submittedName>
</protein>
<comment type="caution">
    <text evidence="2">The sequence shown here is derived from an EMBL/GenBank/DDBJ whole genome shotgun (WGS) entry which is preliminary data.</text>
</comment>
<feature type="compositionally biased region" description="Low complexity" evidence="1">
    <location>
        <begin position="67"/>
        <end position="85"/>
    </location>
</feature>
<dbReference type="RefSeq" id="XP_060296015.1">
    <property type="nucleotide sequence ID" value="XM_060445360.1"/>
</dbReference>
<feature type="compositionally biased region" description="Basic and acidic residues" evidence="1">
    <location>
        <begin position="406"/>
        <end position="416"/>
    </location>
</feature>
<feature type="compositionally biased region" description="Low complexity" evidence="1">
    <location>
        <begin position="419"/>
        <end position="440"/>
    </location>
</feature>
<gene>
    <name evidence="2" type="ORF">B0T26DRAFT_751302</name>
</gene>
<feature type="compositionally biased region" description="Low complexity" evidence="1">
    <location>
        <begin position="92"/>
        <end position="104"/>
    </location>
</feature>
<feature type="compositionally biased region" description="Low complexity" evidence="1">
    <location>
        <begin position="228"/>
        <end position="240"/>
    </location>
</feature>
<feature type="compositionally biased region" description="Polar residues" evidence="1">
    <location>
        <begin position="148"/>
        <end position="171"/>
    </location>
</feature>
<dbReference type="Proteomes" id="UP001172101">
    <property type="component" value="Unassembled WGS sequence"/>
</dbReference>
<feature type="region of interest" description="Disordered" evidence="1">
    <location>
        <begin position="517"/>
        <end position="553"/>
    </location>
</feature>
<feature type="compositionally biased region" description="Polar residues" evidence="1">
    <location>
        <begin position="273"/>
        <end position="284"/>
    </location>
</feature>
<accession>A0AA40AK21</accession>
<feature type="compositionally biased region" description="Low complexity" evidence="1">
    <location>
        <begin position="469"/>
        <end position="480"/>
    </location>
</feature>
<keyword evidence="3" id="KW-1185">Reference proteome</keyword>
<feature type="compositionally biased region" description="Low complexity" evidence="1">
    <location>
        <begin position="1"/>
        <end position="24"/>
    </location>
</feature>
<feature type="region of interest" description="Disordered" evidence="1">
    <location>
        <begin position="1"/>
        <end position="486"/>
    </location>
</feature>